<dbReference type="RefSeq" id="WP_394849887.1">
    <property type="nucleotide sequence ID" value="NZ_CP089982.1"/>
</dbReference>
<feature type="domain" description="Mannosidase Ig/CBM-like" evidence="6">
    <location>
        <begin position="698"/>
        <end position="787"/>
    </location>
</feature>
<name>A0ABZ2KKS7_9BACT</name>
<dbReference type="SUPFAM" id="SSF49303">
    <property type="entry name" value="beta-Galactosidase/glucuronidase domain"/>
    <property type="match status" value="3"/>
</dbReference>
<dbReference type="EMBL" id="CP089982">
    <property type="protein sequence ID" value="WXA99253.1"/>
    <property type="molecule type" value="Genomic_DNA"/>
</dbReference>
<evidence type="ECO:0000259" key="8">
    <source>
        <dbReference type="Pfam" id="PF22666"/>
    </source>
</evidence>
<keyword evidence="2" id="KW-0378">Hydrolase</keyword>
<accession>A0ABZ2KKS7</accession>
<dbReference type="Gene3D" id="3.20.20.80">
    <property type="entry name" value="Glycosidases"/>
    <property type="match status" value="1"/>
</dbReference>
<dbReference type="Pfam" id="PF17786">
    <property type="entry name" value="Mannosidase_ig"/>
    <property type="match status" value="1"/>
</dbReference>
<dbReference type="Gene3D" id="2.60.120.260">
    <property type="entry name" value="Galactose-binding domain-like"/>
    <property type="match status" value="1"/>
</dbReference>
<dbReference type="InterPro" id="IPR017853">
    <property type="entry name" value="GH"/>
</dbReference>
<feature type="domain" description="Beta-mannosidase-like galactose-binding" evidence="8">
    <location>
        <begin position="79"/>
        <end position="200"/>
    </location>
</feature>
<reference evidence="9 10" key="1">
    <citation type="submission" date="2021-12" db="EMBL/GenBank/DDBJ databases">
        <title>Discovery of the Pendulisporaceae a myxobacterial family with distinct sporulation behavior and unique specialized metabolism.</title>
        <authorList>
            <person name="Garcia R."/>
            <person name="Popoff A."/>
            <person name="Bader C.D."/>
            <person name="Loehr J."/>
            <person name="Walesch S."/>
            <person name="Walt C."/>
            <person name="Boldt J."/>
            <person name="Bunk B."/>
            <person name="Haeckl F.J.F.P.J."/>
            <person name="Gunesch A.P."/>
            <person name="Birkelbach J."/>
            <person name="Nuebel U."/>
            <person name="Pietschmann T."/>
            <person name="Bach T."/>
            <person name="Mueller R."/>
        </authorList>
    </citation>
    <scope>NUCLEOTIDE SEQUENCE [LARGE SCALE GENOMIC DNA]</scope>
    <source>
        <strain evidence="9 10">MSr12523</strain>
    </source>
</reference>
<dbReference type="SUPFAM" id="SSF51445">
    <property type="entry name" value="(Trans)glycosidases"/>
    <property type="match status" value="1"/>
</dbReference>
<dbReference type="InterPro" id="IPR036156">
    <property type="entry name" value="Beta-gal/glucu_dom_sf"/>
</dbReference>
<keyword evidence="4" id="KW-0732">Signal</keyword>
<evidence type="ECO:0000256" key="1">
    <source>
        <dbReference type="ARBA" id="ARBA00007401"/>
    </source>
</evidence>
<dbReference type="Pfam" id="PF00703">
    <property type="entry name" value="Glyco_hydro_2"/>
    <property type="match status" value="1"/>
</dbReference>
<gene>
    <name evidence="9" type="ORF">LZC95_20820</name>
</gene>
<dbReference type="Pfam" id="PF22666">
    <property type="entry name" value="Glyco_hydro_2_N2"/>
    <property type="match status" value="1"/>
</dbReference>
<feature type="signal peptide" evidence="4">
    <location>
        <begin position="1"/>
        <end position="25"/>
    </location>
</feature>
<dbReference type="InterPro" id="IPR008979">
    <property type="entry name" value="Galactose-bd-like_sf"/>
</dbReference>
<evidence type="ECO:0008006" key="11">
    <source>
        <dbReference type="Google" id="ProtNLM"/>
    </source>
</evidence>
<evidence type="ECO:0000259" key="7">
    <source>
        <dbReference type="Pfam" id="PF18368"/>
    </source>
</evidence>
<dbReference type="Pfam" id="PF18368">
    <property type="entry name" value="Ig_GlcNase"/>
    <property type="match status" value="1"/>
</dbReference>
<dbReference type="PANTHER" id="PTHR43536:SF1">
    <property type="entry name" value="MANNOSYLGLYCOPROTEIN ENDO-BETA-MANNOSIDASE"/>
    <property type="match status" value="1"/>
</dbReference>
<keyword evidence="10" id="KW-1185">Reference proteome</keyword>
<evidence type="ECO:0000313" key="10">
    <source>
        <dbReference type="Proteomes" id="UP001379533"/>
    </source>
</evidence>
<organism evidence="9 10">
    <name type="scientific">Pendulispora brunnea</name>
    <dbReference type="NCBI Taxonomy" id="2905690"/>
    <lineage>
        <taxon>Bacteria</taxon>
        <taxon>Pseudomonadati</taxon>
        <taxon>Myxococcota</taxon>
        <taxon>Myxococcia</taxon>
        <taxon>Myxococcales</taxon>
        <taxon>Sorangiineae</taxon>
        <taxon>Pendulisporaceae</taxon>
        <taxon>Pendulispora</taxon>
    </lineage>
</organism>
<evidence type="ECO:0000259" key="6">
    <source>
        <dbReference type="Pfam" id="PF17786"/>
    </source>
</evidence>
<keyword evidence="3" id="KW-0326">Glycosidase</keyword>
<dbReference type="InterPro" id="IPR041447">
    <property type="entry name" value="Mannosidase_ig"/>
</dbReference>
<evidence type="ECO:0000256" key="4">
    <source>
        <dbReference type="SAM" id="SignalP"/>
    </source>
</evidence>
<dbReference type="SUPFAM" id="SSF49785">
    <property type="entry name" value="Galactose-binding domain-like"/>
    <property type="match status" value="1"/>
</dbReference>
<dbReference type="InterPro" id="IPR041351">
    <property type="entry name" value="Ig_GlcNase"/>
</dbReference>
<feature type="chain" id="PRO_5046645900" description="Exo-1,4-beta-D-glucosaminidase" evidence="4">
    <location>
        <begin position="26"/>
        <end position="911"/>
    </location>
</feature>
<proteinExistence type="inferred from homology"/>
<dbReference type="InterPro" id="IPR006102">
    <property type="entry name" value="Ig-like_GH2"/>
</dbReference>
<feature type="domain" description="Glycoside hydrolase family 2 immunoglobulin-like beta-sandwich" evidence="5">
    <location>
        <begin position="248"/>
        <end position="357"/>
    </location>
</feature>
<evidence type="ECO:0000259" key="5">
    <source>
        <dbReference type="Pfam" id="PF00703"/>
    </source>
</evidence>
<dbReference type="InterPro" id="IPR054593">
    <property type="entry name" value="Beta-mannosidase-like_N2"/>
</dbReference>
<evidence type="ECO:0000313" key="9">
    <source>
        <dbReference type="EMBL" id="WXA99253.1"/>
    </source>
</evidence>
<dbReference type="InterPro" id="IPR043534">
    <property type="entry name" value="EBDG/EBM"/>
</dbReference>
<evidence type="ECO:0000256" key="3">
    <source>
        <dbReference type="ARBA" id="ARBA00023295"/>
    </source>
</evidence>
<comment type="similarity">
    <text evidence="1">Belongs to the glycosyl hydrolase 2 family.</text>
</comment>
<dbReference type="Gene3D" id="2.60.40.10">
    <property type="entry name" value="Immunoglobulins"/>
    <property type="match status" value="3"/>
</dbReference>
<feature type="domain" description="Exo-beta-D-glucosaminidase Ig-fold" evidence="7">
    <location>
        <begin position="800"/>
        <end position="909"/>
    </location>
</feature>
<evidence type="ECO:0000256" key="2">
    <source>
        <dbReference type="ARBA" id="ARBA00022801"/>
    </source>
</evidence>
<dbReference type="PANTHER" id="PTHR43536">
    <property type="entry name" value="MANNOSYLGLYCOPROTEIN ENDO-BETA-MANNOSIDASE"/>
    <property type="match status" value="1"/>
</dbReference>
<dbReference type="InterPro" id="IPR013783">
    <property type="entry name" value="Ig-like_fold"/>
</dbReference>
<dbReference type="Proteomes" id="UP001379533">
    <property type="component" value="Chromosome"/>
</dbReference>
<protein>
    <recommendedName>
        <fullName evidence="11">Exo-1,4-beta-D-glucosaminidase</fullName>
    </recommendedName>
</protein>
<sequence length="911" mass="99626">MRRHRSLIAGGLIFGVLGASLPACESTSGTPAETADARTDALDIITLRDGTHVIQNWRMQSSASLDVDGDVLSAPRFDDRTWLTVPARSTVMAGLVANGRYPDPNFSTNLRDSVDPADFKVPWWYRKEFVAPPAGTAGHTFLRFAGGVISRGELWVNGTKVSGVSGASGTDDIAGAYPRYEFEITHLLRPGRNAIAIKAMPADPFRDLTVSFLDWSPLAPDNNMGIWRDVSLVRTGPVSVANPRALPSLELPGLGRASLTIKAEVSNHGDTATETTVAAIITGADRPIRIQQRIALGPHETKTVTFAPETHAGLRLEHPRIWWPAQFGDQPLYELAMTVSADTSYGSDRATTQFGIRDVRSELTPQGYRRFLVNGKPFGVRGGGWASDLFLRPQPERLADELRYARDLGLNTIRMEGKEEDHELLELADRLGIMLLPGWECCTKWEKYSTWSEQDYRVAGASTLAEAQRMVNHPSVLGFFIGSDNAATARVEQTYIDALRAADFQAPIIPSAAAKSTPQLGASGMKMDGPYWWIPPHYWYEDKLGGAYGFASEVGSGPTIPELDSLRRFLTPTEIEDLWSKPNQAHYHLAKKEVFSKLAVFSTALANRYGAPKDQADFLRKAQLSNYEANRAQFEAFGRDFSDTANPATGVIYWMLNNAWPTLYWHLWDHNLATAGSYFGAKKALRPLHVQYSYDDRSIVVVNTGLEAKGGLTVRATAFAMNGTVLSDEKASAIVADANAAKRVLTLPAPSGATGTYLVRLLLSDGDGDGDGDASGREVDRNVYWLSTKADVLDYPQSTWWYTPTVSYADLTGLESLAPATVASSSKTFATGEENLATEVTLRNTSQVVALALRASLRQGRDGAEVVPVRWSDNYVTLWPGEAITLRADYRRSDLAGSIPHVQVSGFNVSP</sequence>